<evidence type="ECO:0000256" key="2">
    <source>
        <dbReference type="SAM" id="SignalP"/>
    </source>
</evidence>
<dbReference type="RefSeq" id="WP_094483105.1">
    <property type="nucleotide sequence ID" value="NZ_NOZR01000020.1"/>
</dbReference>
<proteinExistence type="predicted"/>
<comment type="caution">
    <text evidence="3">The sequence shown here is derived from an EMBL/GenBank/DDBJ whole genome shotgun (WGS) entry which is preliminary data.</text>
</comment>
<reference evidence="3 4" key="1">
    <citation type="submission" date="2017-07" db="EMBL/GenBank/DDBJ databases">
        <title>The new phylogeny of genus Mycobacterium.</title>
        <authorList>
            <person name="Tortoli E."/>
            <person name="Trovato A."/>
            <person name="Cirillo D.M."/>
        </authorList>
    </citation>
    <scope>NUCLEOTIDE SEQUENCE [LARGE SCALE GENOMIC DNA]</scope>
    <source>
        <strain evidence="3 4">ATCC 33027</strain>
    </source>
</reference>
<organism evidence="3 4">
    <name type="scientific">Mycolicibacterium sphagni</name>
    <dbReference type="NCBI Taxonomy" id="1786"/>
    <lineage>
        <taxon>Bacteria</taxon>
        <taxon>Bacillati</taxon>
        <taxon>Actinomycetota</taxon>
        <taxon>Actinomycetes</taxon>
        <taxon>Mycobacteriales</taxon>
        <taxon>Mycobacteriaceae</taxon>
        <taxon>Mycolicibacterium</taxon>
    </lineage>
</organism>
<sequence length="223" mass="21552">MRHIYRTLVTGAAAAALAVGAAVSSMAPAAADDQPPADPGVPAAPPAPAQGFVPPAGTISDSISGFANYVAGPAGNQLLLGQTPAPAVAGTVPGAPPSVDVLNGSQMLLPQTYRTLQGADDPTPSPYDLQTGVPPGPFARVDALKGVHAMVHGALGRMPADQLGQPLPGTAPPPGTNIPAGPEEFLPDPAAPPPPGGPAAPGAPAAPGVPIPPAPPLPPPPAG</sequence>
<dbReference type="PROSITE" id="PS51318">
    <property type="entry name" value="TAT"/>
    <property type="match status" value="1"/>
</dbReference>
<feature type="chain" id="PRO_5038523361" evidence="2">
    <location>
        <begin position="30"/>
        <end position="223"/>
    </location>
</feature>
<feature type="compositionally biased region" description="Pro residues" evidence="1">
    <location>
        <begin position="189"/>
        <end position="198"/>
    </location>
</feature>
<feature type="signal peptide" evidence="2">
    <location>
        <begin position="1"/>
        <end position="29"/>
    </location>
</feature>
<keyword evidence="2" id="KW-0732">Signal</keyword>
<dbReference type="Proteomes" id="UP000216063">
    <property type="component" value="Unassembled WGS sequence"/>
</dbReference>
<feature type="region of interest" description="Disordered" evidence="1">
    <location>
        <begin position="29"/>
        <end position="54"/>
    </location>
</feature>
<name>A0A255DB95_9MYCO</name>
<keyword evidence="4" id="KW-1185">Reference proteome</keyword>
<protein>
    <submittedName>
        <fullName evidence="3">Uncharacterized protein</fullName>
    </submittedName>
</protein>
<feature type="compositionally biased region" description="Pro residues" evidence="1">
    <location>
        <begin position="207"/>
        <end position="223"/>
    </location>
</feature>
<feature type="compositionally biased region" description="Pro residues" evidence="1">
    <location>
        <begin position="36"/>
        <end position="48"/>
    </location>
</feature>
<accession>A0A255DB95</accession>
<evidence type="ECO:0000313" key="3">
    <source>
        <dbReference type="EMBL" id="OYN76729.1"/>
    </source>
</evidence>
<evidence type="ECO:0000256" key="1">
    <source>
        <dbReference type="SAM" id="MobiDB-lite"/>
    </source>
</evidence>
<dbReference type="InterPro" id="IPR006311">
    <property type="entry name" value="TAT_signal"/>
</dbReference>
<dbReference type="EMBL" id="NOZR01000020">
    <property type="protein sequence ID" value="OYN76729.1"/>
    <property type="molecule type" value="Genomic_DNA"/>
</dbReference>
<gene>
    <name evidence="3" type="ORF">CG716_21310</name>
</gene>
<evidence type="ECO:0000313" key="4">
    <source>
        <dbReference type="Proteomes" id="UP000216063"/>
    </source>
</evidence>
<dbReference type="AlphaFoldDB" id="A0A255DB95"/>
<feature type="region of interest" description="Disordered" evidence="1">
    <location>
        <begin position="158"/>
        <end position="223"/>
    </location>
</feature>